<organism evidence="2 3">
    <name type="scientific">Calocera cornea HHB12733</name>
    <dbReference type="NCBI Taxonomy" id="1353952"/>
    <lineage>
        <taxon>Eukaryota</taxon>
        <taxon>Fungi</taxon>
        <taxon>Dikarya</taxon>
        <taxon>Basidiomycota</taxon>
        <taxon>Agaricomycotina</taxon>
        <taxon>Dacrymycetes</taxon>
        <taxon>Dacrymycetales</taxon>
        <taxon>Dacrymycetaceae</taxon>
        <taxon>Calocera</taxon>
    </lineage>
</organism>
<evidence type="ECO:0000256" key="1">
    <source>
        <dbReference type="SAM" id="MobiDB-lite"/>
    </source>
</evidence>
<sequence length="259" mass="28649">APQHVPAPLFLRRKQQRGILVPHPSPHLPLERAPHEPDDALRPRIHIQLVLLSRRFPHRGQVRQQVLDELDEVDEVRQGQPADERRQLAAHRPCVQRLPIAAEPAIALNLTRPLLAQLRPDQRPVQPAHHIPRQLRLSQPHPPPRGRSARPVKRDVQDGERVRPLGGGEAEGGGTERGVHPFGRLGVGAGFARGRAGVGGECGFGFGQAAASVRWRGAGAAARRLARGLADHRLRFRARKQCRCRKARHHGLSAHSAHT</sequence>
<accession>A0A165JUC5</accession>
<protein>
    <submittedName>
        <fullName evidence="2">Uncharacterized protein</fullName>
    </submittedName>
</protein>
<feature type="compositionally biased region" description="Gly residues" evidence="1">
    <location>
        <begin position="165"/>
        <end position="176"/>
    </location>
</feature>
<dbReference type="InParanoid" id="A0A165JUC5"/>
<feature type="non-terminal residue" evidence="2">
    <location>
        <position position="1"/>
    </location>
</feature>
<dbReference type="Proteomes" id="UP000076842">
    <property type="component" value="Unassembled WGS sequence"/>
</dbReference>
<name>A0A165JUC5_9BASI</name>
<reference evidence="2 3" key="1">
    <citation type="journal article" date="2016" name="Mol. Biol. Evol.">
        <title>Comparative Genomics of Early-Diverging Mushroom-Forming Fungi Provides Insights into the Origins of Lignocellulose Decay Capabilities.</title>
        <authorList>
            <person name="Nagy L.G."/>
            <person name="Riley R."/>
            <person name="Tritt A."/>
            <person name="Adam C."/>
            <person name="Daum C."/>
            <person name="Floudas D."/>
            <person name="Sun H."/>
            <person name="Yadav J.S."/>
            <person name="Pangilinan J."/>
            <person name="Larsson K.H."/>
            <person name="Matsuura K."/>
            <person name="Barry K."/>
            <person name="Labutti K."/>
            <person name="Kuo R."/>
            <person name="Ohm R.A."/>
            <person name="Bhattacharya S.S."/>
            <person name="Shirouzu T."/>
            <person name="Yoshinaga Y."/>
            <person name="Martin F.M."/>
            <person name="Grigoriev I.V."/>
            <person name="Hibbett D.S."/>
        </authorList>
    </citation>
    <scope>NUCLEOTIDE SEQUENCE [LARGE SCALE GENOMIC DNA]</scope>
    <source>
        <strain evidence="2 3">HHB12733</strain>
    </source>
</reference>
<evidence type="ECO:0000313" key="3">
    <source>
        <dbReference type="Proteomes" id="UP000076842"/>
    </source>
</evidence>
<proteinExistence type="predicted"/>
<keyword evidence="3" id="KW-1185">Reference proteome</keyword>
<gene>
    <name evidence="2" type="ORF">CALCODRAFT_462887</name>
</gene>
<dbReference type="AlphaFoldDB" id="A0A165JUC5"/>
<feature type="region of interest" description="Disordered" evidence="1">
    <location>
        <begin position="122"/>
        <end position="179"/>
    </location>
</feature>
<dbReference type="EMBL" id="KV423917">
    <property type="protein sequence ID" value="KZT62283.1"/>
    <property type="molecule type" value="Genomic_DNA"/>
</dbReference>
<feature type="compositionally biased region" description="Basic and acidic residues" evidence="1">
    <location>
        <begin position="152"/>
        <end position="163"/>
    </location>
</feature>
<evidence type="ECO:0000313" key="2">
    <source>
        <dbReference type="EMBL" id="KZT62283.1"/>
    </source>
</evidence>